<evidence type="ECO:0000313" key="5">
    <source>
        <dbReference type="EMBL" id="SKB72798.1"/>
    </source>
</evidence>
<dbReference type="Pfam" id="PF01037">
    <property type="entry name" value="AsnC_trans_reg"/>
    <property type="match status" value="1"/>
</dbReference>
<dbReference type="InterPro" id="IPR019888">
    <property type="entry name" value="Tscrpt_reg_AsnC-like"/>
</dbReference>
<dbReference type="PROSITE" id="PS50956">
    <property type="entry name" value="HTH_ASNC_2"/>
    <property type="match status" value="1"/>
</dbReference>
<keyword evidence="6" id="KW-1185">Reference proteome</keyword>
<dbReference type="SMART" id="SM00344">
    <property type="entry name" value="HTH_ASNC"/>
    <property type="match status" value="1"/>
</dbReference>
<dbReference type="PRINTS" id="PR00033">
    <property type="entry name" value="HTHASNC"/>
</dbReference>
<dbReference type="PROSITE" id="PS00519">
    <property type="entry name" value="HTH_ASNC_1"/>
    <property type="match status" value="1"/>
</dbReference>
<reference evidence="6" key="1">
    <citation type="submission" date="2017-02" db="EMBL/GenBank/DDBJ databases">
        <authorList>
            <person name="Varghese N."/>
            <person name="Submissions S."/>
        </authorList>
    </citation>
    <scope>NUCLEOTIDE SEQUENCE [LARGE SCALE GENOMIC DNA]</scope>
    <source>
        <strain evidence="6">DSM 22270</strain>
    </source>
</reference>
<dbReference type="PANTHER" id="PTHR30154">
    <property type="entry name" value="LEUCINE-RESPONSIVE REGULATORY PROTEIN"/>
    <property type="match status" value="1"/>
</dbReference>
<accession>A0A1T5DM80</accession>
<dbReference type="InterPro" id="IPR036390">
    <property type="entry name" value="WH_DNA-bd_sf"/>
</dbReference>
<dbReference type="InterPro" id="IPR000485">
    <property type="entry name" value="AsnC-type_HTH_dom"/>
</dbReference>
<gene>
    <name evidence="5" type="ORF">SAMN05660293_01752</name>
</gene>
<dbReference type="InterPro" id="IPR011991">
    <property type="entry name" value="ArsR-like_HTH"/>
</dbReference>
<dbReference type="InterPro" id="IPR019885">
    <property type="entry name" value="Tscrpt_reg_HTH_AsnC-type_CS"/>
</dbReference>
<dbReference type="GO" id="GO:0043200">
    <property type="term" value="P:response to amino acid"/>
    <property type="evidence" value="ECO:0007669"/>
    <property type="project" value="TreeGrafter"/>
</dbReference>
<dbReference type="CDD" id="cd00090">
    <property type="entry name" value="HTH_ARSR"/>
    <property type="match status" value="1"/>
</dbReference>
<protein>
    <submittedName>
        <fullName evidence="5">Lrp/AsnC family transcriptional regulator</fullName>
    </submittedName>
</protein>
<dbReference type="EMBL" id="FUZA01000002">
    <property type="protein sequence ID" value="SKB72798.1"/>
    <property type="molecule type" value="Genomic_DNA"/>
</dbReference>
<evidence type="ECO:0000256" key="1">
    <source>
        <dbReference type="ARBA" id="ARBA00023015"/>
    </source>
</evidence>
<keyword evidence="1" id="KW-0805">Transcription regulation</keyword>
<dbReference type="InterPro" id="IPR019887">
    <property type="entry name" value="Tscrpt_reg_AsnC/Lrp_C"/>
</dbReference>
<sequence>MAEKKYFMQPDNTDRKIMELLQADSQLTIKEIASRINLSVTPVHERIRKLEKEGIIDKYVCLLNRRKLGKALVVYCNVTLDKQRKESFEDFNQAIVKMSEVLECSVVSGNFDYMLKVIVEDAEAYNQFYQHKLSALKSVLHISSYFVISEIKYTTGIAVV</sequence>
<dbReference type="AlphaFoldDB" id="A0A1T5DM80"/>
<dbReference type="STRING" id="651661.SAMN05660293_01752"/>
<dbReference type="Proteomes" id="UP000190897">
    <property type="component" value="Unassembled WGS sequence"/>
</dbReference>
<proteinExistence type="predicted"/>
<evidence type="ECO:0000256" key="2">
    <source>
        <dbReference type="ARBA" id="ARBA00023125"/>
    </source>
</evidence>
<dbReference type="Pfam" id="PF13412">
    <property type="entry name" value="HTH_24"/>
    <property type="match status" value="1"/>
</dbReference>
<organism evidence="5 6">
    <name type="scientific">Dyadobacter psychrophilus</name>
    <dbReference type="NCBI Taxonomy" id="651661"/>
    <lineage>
        <taxon>Bacteria</taxon>
        <taxon>Pseudomonadati</taxon>
        <taxon>Bacteroidota</taxon>
        <taxon>Cytophagia</taxon>
        <taxon>Cytophagales</taxon>
        <taxon>Spirosomataceae</taxon>
        <taxon>Dyadobacter</taxon>
    </lineage>
</organism>
<feature type="domain" description="HTH asnC-type" evidence="4">
    <location>
        <begin position="10"/>
        <end position="71"/>
    </location>
</feature>
<evidence type="ECO:0000256" key="3">
    <source>
        <dbReference type="ARBA" id="ARBA00023163"/>
    </source>
</evidence>
<dbReference type="InterPro" id="IPR011008">
    <property type="entry name" value="Dimeric_a/b-barrel"/>
</dbReference>
<dbReference type="Gene3D" id="1.10.10.10">
    <property type="entry name" value="Winged helix-like DNA-binding domain superfamily/Winged helix DNA-binding domain"/>
    <property type="match status" value="1"/>
</dbReference>
<dbReference type="GO" id="GO:0006355">
    <property type="term" value="P:regulation of DNA-templated transcription"/>
    <property type="evidence" value="ECO:0007669"/>
    <property type="project" value="UniProtKB-ARBA"/>
</dbReference>
<dbReference type="InterPro" id="IPR036388">
    <property type="entry name" value="WH-like_DNA-bd_sf"/>
</dbReference>
<dbReference type="Gene3D" id="3.30.70.920">
    <property type="match status" value="1"/>
</dbReference>
<dbReference type="GO" id="GO:0005829">
    <property type="term" value="C:cytosol"/>
    <property type="evidence" value="ECO:0007669"/>
    <property type="project" value="TreeGrafter"/>
</dbReference>
<keyword evidence="2" id="KW-0238">DNA-binding</keyword>
<dbReference type="SUPFAM" id="SSF46785">
    <property type="entry name" value="Winged helix' DNA-binding domain"/>
    <property type="match status" value="1"/>
</dbReference>
<evidence type="ECO:0000313" key="6">
    <source>
        <dbReference type="Proteomes" id="UP000190897"/>
    </source>
</evidence>
<dbReference type="PANTHER" id="PTHR30154:SF34">
    <property type="entry name" value="TRANSCRIPTIONAL REGULATOR AZLB"/>
    <property type="match status" value="1"/>
</dbReference>
<dbReference type="SUPFAM" id="SSF54909">
    <property type="entry name" value="Dimeric alpha+beta barrel"/>
    <property type="match status" value="1"/>
</dbReference>
<name>A0A1T5DM80_9BACT</name>
<evidence type="ECO:0000259" key="4">
    <source>
        <dbReference type="PROSITE" id="PS50956"/>
    </source>
</evidence>
<keyword evidence="3" id="KW-0804">Transcription</keyword>
<dbReference type="GO" id="GO:0043565">
    <property type="term" value="F:sequence-specific DNA binding"/>
    <property type="evidence" value="ECO:0007669"/>
    <property type="project" value="InterPro"/>
</dbReference>